<proteinExistence type="predicted"/>
<dbReference type="RefSeq" id="WP_009942967.1">
    <property type="nucleotide sequence ID" value="NZ_BAAAGS010000010.1"/>
</dbReference>
<protein>
    <recommendedName>
        <fullName evidence="3">Glycosyl hydrolase-like 10 domain-containing protein</fullName>
    </recommendedName>
</protein>
<evidence type="ECO:0000313" key="4">
    <source>
        <dbReference type="EMBL" id="GAA0521625.1"/>
    </source>
</evidence>
<dbReference type="SUPFAM" id="SSF51445">
    <property type="entry name" value="(Trans)glycosidases"/>
    <property type="match status" value="1"/>
</dbReference>
<accession>A0ABP3MJE4</accession>
<dbReference type="Pfam" id="PF02638">
    <property type="entry name" value="GHL10"/>
    <property type="match status" value="1"/>
</dbReference>
<reference evidence="5" key="1">
    <citation type="journal article" date="2019" name="Int. J. Syst. Evol. Microbiol.">
        <title>The Global Catalogue of Microorganisms (GCM) 10K type strain sequencing project: providing services to taxonomists for standard genome sequencing and annotation.</title>
        <authorList>
            <consortium name="The Broad Institute Genomics Platform"/>
            <consortium name="The Broad Institute Genome Sequencing Center for Infectious Disease"/>
            <person name="Wu L."/>
            <person name="Ma J."/>
        </authorList>
    </citation>
    <scope>NUCLEOTIDE SEQUENCE [LARGE SCALE GENOMIC DNA]</scope>
    <source>
        <strain evidence="5">JCM 10303</strain>
    </source>
</reference>
<dbReference type="Gene3D" id="3.20.20.80">
    <property type="entry name" value="Glycosidases"/>
    <property type="match status" value="1"/>
</dbReference>
<dbReference type="PROSITE" id="PS51318">
    <property type="entry name" value="TAT"/>
    <property type="match status" value="1"/>
</dbReference>
<feature type="chain" id="PRO_5047476767" description="Glycosyl hydrolase-like 10 domain-containing protein" evidence="2">
    <location>
        <begin position="29"/>
        <end position="404"/>
    </location>
</feature>
<feature type="domain" description="Glycosyl hydrolase-like 10" evidence="3">
    <location>
        <begin position="39"/>
        <end position="350"/>
    </location>
</feature>
<dbReference type="InterPro" id="IPR006311">
    <property type="entry name" value="TAT_signal"/>
</dbReference>
<keyword evidence="5" id="KW-1185">Reference proteome</keyword>
<dbReference type="InterPro" id="IPR017853">
    <property type="entry name" value="GH"/>
</dbReference>
<dbReference type="EMBL" id="BAAAGS010000010">
    <property type="protein sequence ID" value="GAA0521625.1"/>
    <property type="molecule type" value="Genomic_DNA"/>
</dbReference>
<dbReference type="PANTHER" id="PTHR43405">
    <property type="entry name" value="GLYCOSYL HYDROLASE DIGH"/>
    <property type="match status" value="1"/>
</dbReference>
<comment type="caution">
    <text evidence="4">The sequence shown here is derived from an EMBL/GenBank/DDBJ whole genome shotgun (WGS) entry which is preliminary data.</text>
</comment>
<evidence type="ECO:0000256" key="1">
    <source>
        <dbReference type="ARBA" id="ARBA00022729"/>
    </source>
</evidence>
<evidence type="ECO:0000313" key="5">
    <source>
        <dbReference type="Proteomes" id="UP001500729"/>
    </source>
</evidence>
<dbReference type="InterPro" id="IPR052177">
    <property type="entry name" value="Divisome_Glycosyl_Hydrolase"/>
</dbReference>
<dbReference type="InterPro" id="IPR003790">
    <property type="entry name" value="GHL10"/>
</dbReference>
<sequence>MTSHPSRRTFLGAAIASAALLPGLVAVAGATAPAGPTTEMRGEWISSVSNIDWPSKPGLSAEAQRAEYTRLLDQAVADKLNAVFVQVRPTADAFWPSPHEPWSHWLTGEQGEDPGYDPLAFMVAEAHKRGLQFHAWFNPYRVSMQADPNALVPEHPARKHPDWVFAYNGKLYYNPGVPEARAFVEDAIMHAVENYDVDGVHLDDYFYPYPASGQKIPDEETFRQHGGSFDDIEDWRRNNVDLLVSELDQRIHAAKPDALFGISPFGIWRNASSDPDGSDTKGLESYSAIYADSRKWVKEGWVDYITPQIYWQIGHSAADYAVLVPWWAKTVAGTDVGLYIGQGAYKVGSEGWTDPGELSAHLTLNRDHPEVKGDVYFSAKSLTGNAKDAYAKVVADHYGDVKAP</sequence>
<dbReference type="Proteomes" id="UP001500729">
    <property type="component" value="Unassembled WGS sequence"/>
</dbReference>
<dbReference type="PANTHER" id="PTHR43405:SF1">
    <property type="entry name" value="GLYCOSYL HYDROLASE DIGH"/>
    <property type="match status" value="1"/>
</dbReference>
<feature type="signal peptide" evidence="2">
    <location>
        <begin position="1"/>
        <end position="28"/>
    </location>
</feature>
<gene>
    <name evidence="4" type="ORF">GCM10009533_20910</name>
</gene>
<name>A0ABP3MJE4_SACER</name>
<evidence type="ECO:0000256" key="2">
    <source>
        <dbReference type="SAM" id="SignalP"/>
    </source>
</evidence>
<evidence type="ECO:0000259" key="3">
    <source>
        <dbReference type="Pfam" id="PF02638"/>
    </source>
</evidence>
<organism evidence="4 5">
    <name type="scientific">Saccharopolyspora erythraea</name>
    <name type="common">Streptomyces erythraeus</name>
    <dbReference type="NCBI Taxonomy" id="1836"/>
    <lineage>
        <taxon>Bacteria</taxon>
        <taxon>Bacillati</taxon>
        <taxon>Actinomycetota</taxon>
        <taxon>Actinomycetes</taxon>
        <taxon>Pseudonocardiales</taxon>
        <taxon>Pseudonocardiaceae</taxon>
        <taxon>Saccharopolyspora</taxon>
    </lineage>
</organism>
<keyword evidence="1 2" id="KW-0732">Signal</keyword>